<dbReference type="EMBL" id="VUOC01000004">
    <property type="protein sequence ID" value="KAA2239074.1"/>
    <property type="molecule type" value="Genomic_DNA"/>
</dbReference>
<proteinExistence type="predicted"/>
<name>A0A5B2VJL6_9BACT</name>
<comment type="caution">
    <text evidence="1">The sequence shown here is derived from an EMBL/GenBank/DDBJ whole genome shotgun (WGS) entry which is preliminary data.</text>
</comment>
<reference evidence="1 2" key="2">
    <citation type="submission" date="2019-09" db="EMBL/GenBank/DDBJ databases">
        <authorList>
            <person name="Jin C."/>
        </authorList>
    </citation>
    <scope>NUCLEOTIDE SEQUENCE [LARGE SCALE GENOMIC DNA]</scope>
    <source>
        <strain evidence="1 2">BN140078</strain>
    </source>
</reference>
<organism evidence="1 2">
    <name type="scientific">Chitinophaga agrisoli</name>
    <dbReference type="NCBI Taxonomy" id="2607653"/>
    <lineage>
        <taxon>Bacteria</taxon>
        <taxon>Pseudomonadati</taxon>
        <taxon>Bacteroidota</taxon>
        <taxon>Chitinophagia</taxon>
        <taxon>Chitinophagales</taxon>
        <taxon>Chitinophagaceae</taxon>
        <taxon>Chitinophaga</taxon>
    </lineage>
</organism>
<reference evidence="1 2" key="1">
    <citation type="submission" date="2019-09" db="EMBL/GenBank/DDBJ databases">
        <title>Chitinophaga ginsengihumi sp. nov., isolated from soil of ginseng rhizosphere.</title>
        <authorList>
            <person name="Lee J."/>
        </authorList>
    </citation>
    <scope>NUCLEOTIDE SEQUENCE [LARGE SCALE GENOMIC DNA]</scope>
    <source>
        <strain evidence="1 2">BN140078</strain>
    </source>
</reference>
<dbReference type="Proteomes" id="UP000324611">
    <property type="component" value="Unassembled WGS sequence"/>
</dbReference>
<dbReference type="AlphaFoldDB" id="A0A5B2VJL6"/>
<evidence type="ECO:0000313" key="1">
    <source>
        <dbReference type="EMBL" id="KAA2239074.1"/>
    </source>
</evidence>
<dbReference type="RefSeq" id="WP_149840253.1">
    <property type="nucleotide sequence ID" value="NZ_VUOC01000004.1"/>
</dbReference>
<keyword evidence="2" id="KW-1185">Reference proteome</keyword>
<sequence length="356" mass="38777">MTKKALLTLIIACFYHFVLYAENIADFSIPATYLENGKVRLNAAGSTSFKFTVSCLRSVVGGTSDYEPANISVTLVAYHPGSNGAPVMVNLGGPYTIKTADFNNTIATKSFDAVTSYTGIQNETGIALLWSSNQFPTPSLYNKSYQFVPYTPPADPISNNTIAFNTPYVYMNNLDVSGSTPAVQTGSYTYYWHFDMGGDVNNPADYTVIANTVNSLQLAPSNRLINGTYRLTRVITDANGVINTSNELVLTRPSSSIILNVVELPGNTKQGDAFLVGTVAHLGISNPTPGIKYLWYYYHWYIPVNVGYIQLASGEGTSFDFTLSPTRLPFPNARPENIYVWGSDGSTGNFGIQLIN</sequence>
<accession>A0A5B2VJL6</accession>
<protein>
    <submittedName>
        <fullName evidence="1">Uncharacterized protein</fullName>
    </submittedName>
</protein>
<evidence type="ECO:0000313" key="2">
    <source>
        <dbReference type="Proteomes" id="UP000324611"/>
    </source>
</evidence>
<gene>
    <name evidence="1" type="ORF">F0L74_22955</name>
</gene>